<comment type="caution">
    <text evidence="1">The sequence shown here is derived from an EMBL/GenBank/DDBJ whole genome shotgun (WGS) entry which is preliminary data.</text>
</comment>
<evidence type="ECO:0000313" key="1">
    <source>
        <dbReference type="EMBL" id="GLC25537.1"/>
    </source>
</evidence>
<proteinExistence type="predicted"/>
<keyword evidence="2" id="KW-1185">Reference proteome</keyword>
<sequence length="130" mass="14379">MSADWYATASGRTVLLEQFRLERFALGVLEGRPDIIRARQLAELPARMRKAFPGNAGQLILEPPPADEVPYPPWVLAASLHSSEPVGADADCSALVVVWFATDVPTDLRAMLRETLRHVAWEAHAADGWY</sequence>
<protein>
    <submittedName>
        <fullName evidence="1">Uncharacterized protein</fullName>
    </submittedName>
</protein>
<organism evidence="1 2">
    <name type="scientific">Roseisolibacter agri</name>
    <dbReference type="NCBI Taxonomy" id="2014610"/>
    <lineage>
        <taxon>Bacteria</taxon>
        <taxon>Pseudomonadati</taxon>
        <taxon>Gemmatimonadota</taxon>
        <taxon>Gemmatimonadia</taxon>
        <taxon>Gemmatimonadales</taxon>
        <taxon>Gemmatimonadaceae</taxon>
        <taxon>Roseisolibacter</taxon>
    </lineage>
</organism>
<dbReference type="EMBL" id="BRXS01000003">
    <property type="protein sequence ID" value="GLC25537.1"/>
    <property type="molecule type" value="Genomic_DNA"/>
</dbReference>
<dbReference type="AlphaFoldDB" id="A0AA37Q6E6"/>
<gene>
    <name evidence="1" type="ORF">rosag_20500</name>
</gene>
<evidence type="ECO:0000313" key="2">
    <source>
        <dbReference type="Proteomes" id="UP001161325"/>
    </source>
</evidence>
<reference evidence="1" key="1">
    <citation type="submission" date="2022-08" db="EMBL/GenBank/DDBJ databases">
        <title>Draft genome sequencing of Roseisolibacter agri AW1220.</title>
        <authorList>
            <person name="Tobiishi Y."/>
            <person name="Tonouchi A."/>
        </authorList>
    </citation>
    <scope>NUCLEOTIDE SEQUENCE</scope>
    <source>
        <strain evidence="1">AW1220</strain>
    </source>
</reference>
<name>A0AA37Q6E6_9BACT</name>
<dbReference type="Proteomes" id="UP001161325">
    <property type="component" value="Unassembled WGS sequence"/>
</dbReference>
<dbReference type="RefSeq" id="WP_284349992.1">
    <property type="nucleotide sequence ID" value="NZ_BRXS01000003.1"/>
</dbReference>
<accession>A0AA37Q6E6</accession>